<organism evidence="14 15">
    <name type="scientific">Enterococcus rivorum</name>
    <dbReference type="NCBI Taxonomy" id="762845"/>
    <lineage>
        <taxon>Bacteria</taxon>
        <taxon>Bacillati</taxon>
        <taxon>Bacillota</taxon>
        <taxon>Bacilli</taxon>
        <taxon>Lactobacillales</taxon>
        <taxon>Enterococcaceae</taxon>
        <taxon>Enterococcus</taxon>
    </lineage>
</organism>
<dbReference type="OrthoDB" id="369398at2"/>
<dbReference type="PROSITE" id="PS51099">
    <property type="entry name" value="PTS_EIIB_TYPE_2"/>
    <property type="match status" value="1"/>
</dbReference>
<dbReference type="InterPro" id="IPR011608">
    <property type="entry name" value="PRD"/>
</dbReference>
<dbReference type="PANTHER" id="PTHR36203">
    <property type="entry name" value="ASCORBATE-SPECIFIC PTS SYSTEM EIIA COMPONENT"/>
    <property type="match status" value="1"/>
</dbReference>
<keyword evidence="3" id="KW-0963">Cytoplasm</keyword>
<dbReference type="Gene3D" id="1.10.1790.10">
    <property type="entry name" value="PRD domain"/>
    <property type="match status" value="1"/>
</dbReference>
<dbReference type="PROSITE" id="PS51372">
    <property type="entry name" value="PRD_2"/>
    <property type="match status" value="2"/>
</dbReference>
<dbReference type="SUPFAM" id="SSF55804">
    <property type="entry name" value="Phoshotransferase/anion transport protein"/>
    <property type="match status" value="1"/>
</dbReference>
<accession>A0A1E5KWT7</accession>
<dbReference type="GO" id="GO:0006355">
    <property type="term" value="P:regulation of DNA-templated transcription"/>
    <property type="evidence" value="ECO:0007669"/>
    <property type="project" value="InterPro"/>
</dbReference>
<evidence type="ECO:0000256" key="7">
    <source>
        <dbReference type="ARBA" id="ARBA00022777"/>
    </source>
</evidence>
<keyword evidence="7" id="KW-0418">Kinase</keyword>
<dbReference type="InterPro" id="IPR013011">
    <property type="entry name" value="PTS_EIIB_2"/>
</dbReference>
<keyword evidence="15" id="KW-1185">Reference proteome</keyword>
<gene>
    <name evidence="14" type="ORF">BCR26_02505</name>
</gene>
<dbReference type="CDD" id="cd05568">
    <property type="entry name" value="PTS_IIB_bgl_like"/>
    <property type="match status" value="1"/>
</dbReference>
<dbReference type="InterPro" id="IPR016152">
    <property type="entry name" value="PTrfase/Anion_transptr"/>
</dbReference>
<dbReference type="PANTHER" id="PTHR36203:SF1">
    <property type="entry name" value="ASCORBATE-SPECIFIC PTS SYSTEM EIIA COMPONENT"/>
    <property type="match status" value="1"/>
</dbReference>
<dbReference type="GO" id="GO:0009401">
    <property type="term" value="P:phosphoenolpyruvate-dependent sugar phosphotransferase system"/>
    <property type="evidence" value="ECO:0007669"/>
    <property type="project" value="UniProtKB-KW"/>
</dbReference>
<keyword evidence="5" id="KW-0808">Transferase</keyword>
<evidence type="ECO:0000256" key="8">
    <source>
        <dbReference type="ARBA" id="ARBA00037387"/>
    </source>
</evidence>
<evidence type="ECO:0000259" key="13">
    <source>
        <dbReference type="PROSITE" id="PS51372"/>
    </source>
</evidence>
<dbReference type="InterPro" id="IPR051351">
    <property type="entry name" value="Ascorbate-PTS_EIIA_comp"/>
</dbReference>
<evidence type="ECO:0000259" key="11">
    <source>
        <dbReference type="PROSITE" id="PS51094"/>
    </source>
</evidence>
<evidence type="ECO:0000313" key="14">
    <source>
        <dbReference type="EMBL" id="OEH82322.1"/>
    </source>
</evidence>
<evidence type="ECO:0000256" key="10">
    <source>
        <dbReference type="ARBA" id="ARBA00042072"/>
    </source>
</evidence>
<dbReference type="Pfam" id="PF00359">
    <property type="entry name" value="PTS_EIIA_2"/>
    <property type="match status" value="1"/>
</dbReference>
<dbReference type="GO" id="GO:0005737">
    <property type="term" value="C:cytoplasm"/>
    <property type="evidence" value="ECO:0007669"/>
    <property type="project" value="UniProtKB-SubCell"/>
</dbReference>
<keyword evidence="4" id="KW-0597">Phosphoprotein</keyword>
<feature type="domain" description="PRD" evidence="13">
    <location>
        <begin position="291"/>
        <end position="398"/>
    </location>
</feature>
<reference evidence="14 15" key="1">
    <citation type="submission" date="2016-09" db="EMBL/GenBank/DDBJ databases">
        <authorList>
            <person name="Capua I."/>
            <person name="De Benedictis P."/>
            <person name="Joannis T."/>
            <person name="Lombin L.H."/>
            <person name="Cattoli G."/>
        </authorList>
    </citation>
    <scope>NUCLEOTIDE SEQUENCE [LARGE SCALE GENOMIC DNA]</scope>
    <source>
        <strain evidence="14 15">LMG 25899</strain>
    </source>
</reference>
<comment type="subcellular location">
    <subcellularLocation>
        <location evidence="1">Cytoplasm</location>
    </subcellularLocation>
</comment>
<evidence type="ECO:0000256" key="2">
    <source>
        <dbReference type="ARBA" id="ARBA00022448"/>
    </source>
</evidence>
<dbReference type="STRING" id="762845.BCR26_02505"/>
<evidence type="ECO:0000256" key="4">
    <source>
        <dbReference type="ARBA" id="ARBA00022553"/>
    </source>
</evidence>
<protein>
    <recommendedName>
        <fullName evidence="9">Ascorbate-specific PTS system EIIA component</fullName>
    </recommendedName>
    <alternativeName>
        <fullName evidence="10">Ascorbate-specific phosphotransferase enzyme IIA component</fullName>
    </alternativeName>
</protein>
<comment type="caution">
    <text evidence="14">The sequence shown here is derived from an EMBL/GenBank/DDBJ whole genome shotgun (WGS) entry which is preliminary data.</text>
</comment>
<sequence>MHIDERSKKILFTILAQPESSNKDLQEQYRLSRRQIDYSIKKVNRWLSDYNYPKILRSSQGRFIIDPKLYQVFEGEKPRELKKESWYVPFEKERAYLLIVMLATRNVDFSLNLFVDELEISKNTVLTDMKYAQEVLAKFFVELKYSRIHGYYLAGDEWSIRSSMIFAIQEVISEFNGEQELQHFMQIEPTKLDELREKLQMIELKTGSIFIDKQVSILPYIFESTFRRIQFGHRLNQKFLIEYDAISDTKEFEATNLLVSETERIPKEDKLYIALHLLTSNVLLKEGTAIVEEPRFRHALIDFLNLFEGIACIQLVDKETLLEKLYNHFKPAYYRIKYGLTIDYRILEKIDHDFDYLHSFVKESVAPLEKLIGKKMPDHESIFFTLLISAHIIKVADIGFNRVKAIVVCPNGLSISRLMEQELRNLLPEVSFYKGMSVREFERTTLPYDLVFAPILLKTEKSFFLVDQIITEKSGQKLRQRVMNQIFNMGNNNLSMTKILRIIAKNSSIHNEEQLTKELTQLLLQPLYEQRKEQQEERKEQKKTLADLLTEKYIQTVEKVANWQDGLELACQPLLENKLIEKSYLEELKKQYQKPARHIILRNRVAIPHAESQYGVNQLGMSLLVVKEGISFDQGAKFHLIVVLASVDKVAHFKALLELVELAGTEKLVKRMITQDVNRLRQSITEFSEKAMQK</sequence>
<dbReference type="SUPFAM" id="SSF63520">
    <property type="entry name" value="PTS-regulatory domain, PRD"/>
    <property type="match status" value="1"/>
</dbReference>
<dbReference type="Pfam" id="PF00874">
    <property type="entry name" value="PRD"/>
    <property type="match status" value="1"/>
</dbReference>
<feature type="domain" description="PRD" evidence="13">
    <location>
        <begin position="186"/>
        <end position="287"/>
    </location>
</feature>
<comment type="function">
    <text evidence="8">The phosphoenolpyruvate-dependent sugar phosphotransferase system (sugar PTS), a major carbohydrate active transport system, catalyzes the phosphorylation of incoming sugar substrates concomitantly with their translocation across the cell membrane. The enzyme II UlaABC PTS system is involved in ascorbate transport.</text>
</comment>
<dbReference type="InterPro" id="IPR036634">
    <property type="entry name" value="PRD_sf"/>
</dbReference>
<dbReference type="RefSeq" id="WP_069698597.1">
    <property type="nucleotide sequence ID" value="NZ_JAGGMA010000001.1"/>
</dbReference>
<evidence type="ECO:0000256" key="9">
    <source>
        <dbReference type="ARBA" id="ARBA00041175"/>
    </source>
</evidence>
<dbReference type="Gene3D" id="3.40.930.10">
    <property type="entry name" value="Mannitol-specific EII, Chain A"/>
    <property type="match status" value="1"/>
</dbReference>
<evidence type="ECO:0000259" key="12">
    <source>
        <dbReference type="PROSITE" id="PS51099"/>
    </source>
</evidence>
<keyword evidence="2" id="KW-0813">Transport</keyword>
<keyword evidence="6" id="KW-0598">Phosphotransferase system</keyword>
<dbReference type="GO" id="GO:0008982">
    <property type="term" value="F:protein-N(PI)-phosphohistidine-sugar phosphotransferase activity"/>
    <property type="evidence" value="ECO:0007669"/>
    <property type="project" value="InterPro"/>
</dbReference>
<dbReference type="InterPro" id="IPR002178">
    <property type="entry name" value="PTS_EIIA_type-2_dom"/>
</dbReference>
<evidence type="ECO:0000313" key="15">
    <source>
        <dbReference type="Proteomes" id="UP000095256"/>
    </source>
</evidence>
<dbReference type="AlphaFoldDB" id="A0A1E5KWT7"/>
<dbReference type="PROSITE" id="PS51094">
    <property type="entry name" value="PTS_EIIA_TYPE_2"/>
    <property type="match status" value="1"/>
</dbReference>
<proteinExistence type="predicted"/>
<dbReference type="EMBL" id="MIEK01000023">
    <property type="protein sequence ID" value="OEH82322.1"/>
    <property type="molecule type" value="Genomic_DNA"/>
</dbReference>
<evidence type="ECO:0000256" key="1">
    <source>
        <dbReference type="ARBA" id="ARBA00004496"/>
    </source>
</evidence>
<evidence type="ECO:0000256" key="3">
    <source>
        <dbReference type="ARBA" id="ARBA00022490"/>
    </source>
</evidence>
<dbReference type="GO" id="GO:0016301">
    <property type="term" value="F:kinase activity"/>
    <property type="evidence" value="ECO:0007669"/>
    <property type="project" value="UniProtKB-KW"/>
</dbReference>
<feature type="domain" description="PTS EIIB type-2" evidence="12">
    <location>
        <begin position="403"/>
        <end position="490"/>
    </location>
</feature>
<evidence type="ECO:0000256" key="5">
    <source>
        <dbReference type="ARBA" id="ARBA00022679"/>
    </source>
</evidence>
<dbReference type="Proteomes" id="UP000095256">
    <property type="component" value="Unassembled WGS sequence"/>
</dbReference>
<evidence type="ECO:0000256" key="6">
    <source>
        <dbReference type="ARBA" id="ARBA00022683"/>
    </source>
</evidence>
<feature type="domain" description="PTS EIIA type-2" evidence="11">
    <location>
        <begin position="547"/>
        <end position="687"/>
    </location>
</feature>
<name>A0A1E5KWT7_9ENTE</name>